<evidence type="ECO:0000313" key="3">
    <source>
        <dbReference type="Proteomes" id="UP000054477"/>
    </source>
</evidence>
<accession>A0A0C9WTI2</accession>
<dbReference type="OrthoDB" id="3186724at2759"/>
<dbReference type="HOGENOM" id="CLU_1787154_0_0_1"/>
<dbReference type="STRING" id="1095629.A0A0C9WTI2"/>
<protein>
    <submittedName>
        <fullName evidence="2">Uncharacterized protein</fullName>
    </submittedName>
</protein>
<dbReference type="EMBL" id="KN838762">
    <property type="protein sequence ID" value="KIJ95275.1"/>
    <property type="molecule type" value="Genomic_DNA"/>
</dbReference>
<sequence>MATHPPTTSSIHSDDDLIDPSTGAQPNETSDVKEPSVKHPHVSNRANALMSMAESLSTFNTTLAGAFAPPSTGVAPTPVHCTNAIFTILKLEKGWLMTNECAVLIDFLKSDHSAADVYLVLTEPDVHTEWVLIQLNNLGVTVVPF</sequence>
<evidence type="ECO:0000256" key="1">
    <source>
        <dbReference type="SAM" id="MobiDB-lite"/>
    </source>
</evidence>
<evidence type="ECO:0000313" key="2">
    <source>
        <dbReference type="EMBL" id="KIJ95275.1"/>
    </source>
</evidence>
<dbReference type="AlphaFoldDB" id="A0A0C9WTI2"/>
<feature type="compositionally biased region" description="Polar residues" evidence="1">
    <location>
        <begin position="1"/>
        <end position="11"/>
    </location>
</feature>
<keyword evidence="3" id="KW-1185">Reference proteome</keyword>
<dbReference type="Proteomes" id="UP000054477">
    <property type="component" value="Unassembled WGS sequence"/>
</dbReference>
<reference evidence="2 3" key="1">
    <citation type="submission" date="2014-04" db="EMBL/GenBank/DDBJ databases">
        <authorList>
            <consortium name="DOE Joint Genome Institute"/>
            <person name="Kuo A."/>
            <person name="Kohler A."/>
            <person name="Nagy L.G."/>
            <person name="Floudas D."/>
            <person name="Copeland A."/>
            <person name="Barry K.W."/>
            <person name="Cichocki N."/>
            <person name="Veneault-Fourrey C."/>
            <person name="LaButti K."/>
            <person name="Lindquist E.A."/>
            <person name="Lipzen A."/>
            <person name="Lundell T."/>
            <person name="Morin E."/>
            <person name="Murat C."/>
            <person name="Sun H."/>
            <person name="Tunlid A."/>
            <person name="Henrissat B."/>
            <person name="Grigoriev I.V."/>
            <person name="Hibbett D.S."/>
            <person name="Martin F."/>
            <person name="Nordberg H.P."/>
            <person name="Cantor M.N."/>
            <person name="Hua S.X."/>
        </authorList>
    </citation>
    <scope>NUCLEOTIDE SEQUENCE [LARGE SCALE GENOMIC DNA]</scope>
    <source>
        <strain evidence="2 3">LaAM-08-1</strain>
    </source>
</reference>
<reference evidence="3" key="2">
    <citation type="submission" date="2015-01" db="EMBL/GenBank/DDBJ databases">
        <title>Evolutionary Origins and Diversification of the Mycorrhizal Mutualists.</title>
        <authorList>
            <consortium name="DOE Joint Genome Institute"/>
            <consortium name="Mycorrhizal Genomics Consortium"/>
            <person name="Kohler A."/>
            <person name="Kuo A."/>
            <person name="Nagy L.G."/>
            <person name="Floudas D."/>
            <person name="Copeland A."/>
            <person name="Barry K.W."/>
            <person name="Cichocki N."/>
            <person name="Veneault-Fourrey C."/>
            <person name="LaButti K."/>
            <person name="Lindquist E.A."/>
            <person name="Lipzen A."/>
            <person name="Lundell T."/>
            <person name="Morin E."/>
            <person name="Murat C."/>
            <person name="Riley R."/>
            <person name="Ohm R."/>
            <person name="Sun H."/>
            <person name="Tunlid A."/>
            <person name="Henrissat B."/>
            <person name="Grigoriev I.V."/>
            <person name="Hibbett D.S."/>
            <person name="Martin F."/>
        </authorList>
    </citation>
    <scope>NUCLEOTIDE SEQUENCE [LARGE SCALE GENOMIC DNA]</scope>
    <source>
        <strain evidence="3">LaAM-08-1</strain>
    </source>
</reference>
<proteinExistence type="predicted"/>
<name>A0A0C9WTI2_9AGAR</name>
<feature type="region of interest" description="Disordered" evidence="1">
    <location>
        <begin position="1"/>
        <end position="42"/>
    </location>
</feature>
<gene>
    <name evidence="2" type="ORF">K443DRAFT_11513</name>
</gene>
<organism evidence="2 3">
    <name type="scientific">Laccaria amethystina LaAM-08-1</name>
    <dbReference type="NCBI Taxonomy" id="1095629"/>
    <lineage>
        <taxon>Eukaryota</taxon>
        <taxon>Fungi</taxon>
        <taxon>Dikarya</taxon>
        <taxon>Basidiomycota</taxon>
        <taxon>Agaricomycotina</taxon>
        <taxon>Agaricomycetes</taxon>
        <taxon>Agaricomycetidae</taxon>
        <taxon>Agaricales</taxon>
        <taxon>Agaricineae</taxon>
        <taxon>Hydnangiaceae</taxon>
        <taxon>Laccaria</taxon>
    </lineage>
</organism>